<name>A0ABP9CYF8_9FLAO</name>
<proteinExistence type="predicted"/>
<keyword evidence="2" id="KW-1185">Reference proteome</keyword>
<accession>A0ABP9CYF8</accession>
<organism evidence="1 2">
    <name type="scientific">Litoribaculum gwangyangense</name>
    <dbReference type="NCBI Taxonomy" id="1130722"/>
    <lineage>
        <taxon>Bacteria</taxon>
        <taxon>Pseudomonadati</taxon>
        <taxon>Bacteroidota</taxon>
        <taxon>Flavobacteriia</taxon>
        <taxon>Flavobacteriales</taxon>
        <taxon>Flavobacteriaceae</taxon>
        <taxon>Litoribaculum</taxon>
    </lineage>
</organism>
<evidence type="ECO:0000313" key="2">
    <source>
        <dbReference type="Proteomes" id="UP001501433"/>
    </source>
</evidence>
<protein>
    <submittedName>
        <fullName evidence="1">Uncharacterized protein</fullName>
    </submittedName>
</protein>
<gene>
    <name evidence="1" type="ORF">GCM10023330_27440</name>
</gene>
<comment type="caution">
    <text evidence="1">The sequence shown here is derived from an EMBL/GenBank/DDBJ whole genome shotgun (WGS) entry which is preliminary data.</text>
</comment>
<dbReference type="EMBL" id="BAABJW010000005">
    <property type="protein sequence ID" value="GAA4817279.1"/>
    <property type="molecule type" value="Genomic_DNA"/>
</dbReference>
<dbReference type="Proteomes" id="UP001501433">
    <property type="component" value="Unassembled WGS sequence"/>
</dbReference>
<sequence length="196" mass="22481">METQVKVTLFILIVMTLSIQSQNTYLKITEDDKISVSYPPGTKFELKDNLGYIILKESDTELVYKIDSDYTLEVFPTYKKDKDVYNLTNGKIELVSNADYMNAIKHKKGAYQSYGVSLDKASYMDSTVKKGETNTVLEFSNGVVFKYTDGNVSAIWNDEEVEVKGKYLIYSDAGVVKISYNPKNKEMWWTYEPNEK</sequence>
<evidence type="ECO:0000313" key="1">
    <source>
        <dbReference type="EMBL" id="GAA4817279.1"/>
    </source>
</evidence>
<dbReference type="RefSeq" id="WP_345277793.1">
    <property type="nucleotide sequence ID" value="NZ_BAABJW010000005.1"/>
</dbReference>
<reference evidence="2" key="1">
    <citation type="journal article" date="2019" name="Int. J. Syst. Evol. Microbiol.">
        <title>The Global Catalogue of Microorganisms (GCM) 10K type strain sequencing project: providing services to taxonomists for standard genome sequencing and annotation.</title>
        <authorList>
            <consortium name="The Broad Institute Genomics Platform"/>
            <consortium name="The Broad Institute Genome Sequencing Center for Infectious Disease"/>
            <person name="Wu L."/>
            <person name="Ma J."/>
        </authorList>
    </citation>
    <scope>NUCLEOTIDE SEQUENCE [LARGE SCALE GENOMIC DNA]</scope>
    <source>
        <strain evidence="2">JCM 18325</strain>
    </source>
</reference>